<dbReference type="OrthoDB" id="3047760at2759"/>
<evidence type="ECO:0000313" key="2">
    <source>
        <dbReference type="Proteomes" id="UP000054549"/>
    </source>
</evidence>
<reference evidence="1 2" key="1">
    <citation type="submission" date="2014-04" db="EMBL/GenBank/DDBJ databases">
        <title>Evolutionary Origins and Diversification of the Mycorrhizal Mutualists.</title>
        <authorList>
            <consortium name="DOE Joint Genome Institute"/>
            <consortium name="Mycorrhizal Genomics Consortium"/>
            <person name="Kohler A."/>
            <person name="Kuo A."/>
            <person name="Nagy L.G."/>
            <person name="Floudas D."/>
            <person name="Copeland A."/>
            <person name="Barry K.W."/>
            <person name="Cichocki N."/>
            <person name="Veneault-Fourrey C."/>
            <person name="LaButti K."/>
            <person name="Lindquist E.A."/>
            <person name="Lipzen A."/>
            <person name="Lundell T."/>
            <person name="Morin E."/>
            <person name="Murat C."/>
            <person name="Riley R."/>
            <person name="Ohm R."/>
            <person name="Sun H."/>
            <person name="Tunlid A."/>
            <person name="Henrissat B."/>
            <person name="Grigoriev I.V."/>
            <person name="Hibbett D.S."/>
            <person name="Martin F."/>
        </authorList>
    </citation>
    <scope>NUCLEOTIDE SEQUENCE [LARGE SCALE GENOMIC DNA]</scope>
    <source>
        <strain evidence="1 2">Koide BX008</strain>
    </source>
</reference>
<protein>
    <submittedName>
        <fullName evidence="1">Uncharacterized protein</fullName>
    </submittedName>
</protein>
<evidence type="ECO:0000313" key="1">
    <source>
        <dbReference type="EMBL" id="KIL66431.1"/>
    </source>
</evidence>
<dbReference type="Proteomes" id="UP000054549">
    <property type="component" value="Unassembled WGS sequence"/>
</dbReference>
<name>A0A0C2XAT6_AMAMK</name>
<dbReference type="STRING" id="946122.A0A0C2XAT6"/>
<keyword evidence="2" id="KW-1185">Reference proteome</keyword>
<proteinExistence type="predicted"/>
<dbReference type="HOGENOM" id="CLU_1586049_0_0_1"/>
<gene>
    <name evidence="1" type="ORF">M378DRAFT_177817</name>
</gene>
<dbReference type="AlphaFoldDB" id="A0A0C2XAT6"/>
<accession>A0A0C2XAT6</accession>
<dbReference type="EMBL" id="KN818236">
    <property type="protein sequence ID" value="KIL66431.1"/>
    <property type="molecule type" value="Genomic_DNA"/>
</dbReference>
<organism evidence="1 2">
    <name type="scientific">Amanita muscaria (strain Koide BX008)</name>
    <dbReference type="NCBI Taxonomy" id="946122"/>
    <lineage>
        <taxon>Eukaryota</taxon>
        <taxon>Fungi</taxon>
        <taxon>Dikarya</taxon>
        <taxon>Basidiomycota</taxon>
        <taxon>Agaricomycotina</taxon>
        <taxon>Agaricomycetes</taxon>
        <taxon>Agaricomycetidae</taxon>
        <taxon>Agaricales</taxon>
        <taxon>Pluteineae</taxon>
        <taxon>Amanitaceae</taxon>
        <taxon>Amanita</taxon>
    </lineage>
</organism>
<dbReference type="InParanoid" id="A0A0C2XAT6"/>
<sequence>MTLVPPPNTAGVIPPANPQHPLALGDIPNVNQIHADVNQLRGEMQLLQAGFARIEARQMNAGIARLNWLEMKSNTGLIEYRAKQKVVVGDGILLANALLVEGVAPLAALPVVPAVGTTIAATISPDGLTHQAILDLIQFYNLDLGIQPNEELVEIRWQRILNWLTRDV</sequence>